<reference evidence="1" key="1">
    <citation type="submission" date="2023-11" db="EMBL/GenBank/DDBJ databases">
        <title>Gracilibacillus pellucida a moderately halophilic bacterium isolated from saline soil in Xinjiang province.</title>
        <authorList>
            <person name="Zhang Z."/>
            <person name="Tan F."/>
            <person name="Wang Y."/>
            <person name="Xia M."/>
        </authorList>
    </citation>
    <scope>NUCLEOTIDE SEQUENCE</scope>
    <source>
        <strain evidence="1">S3-1-1</strain>
    </source>
</reference>
<evidence type="ECO:0000313" key="1">
    <source>
        <dbReference type="EMBL" id="MDX8045871.1"/>
    </source>
</evidence>
<dbReference type="EMBL" id="JAWZSR010000003">
    <property type="protein sequence ID" value="MDX8045871.1"/>
    <property type="molecule type" value="Genomic_DNA"/>
</dbReference>
<protein>
    <submittedName>
        <fullName evidence="1">FixH family protein</fullName>
    </submittedName>
</protein>
<proteinExistence type="predicted"/>
<gene>
    <name evidence="1" type="ORF">SH601_07685</name>
</gene>
<accession>A0ACC6M4N1</accession>
<comment type="caution">
    <text evidence="1">The sequence shown here is derived from an EMBL/GenBank/DDBJ whole genome shotgun (WGS) entry which is preliminary data.</text>
</comment>
<keyword evidence="2" id="KW-1185">Reference proteome</keyword>
<organism evidence="1 2">
    <name type="scientific">Gracilibacillus pellucidus</name>
    <dbReference type="NCBI Taxonomy" id="3095368"/>
    <lineage>
        <taxon>Bacteria</taxon>
        <taxon>Bacillati</taxon>
        <taxon>Bacillota</taxon>
        <taxon>Bacilli</taxon>
        <taxon>Bacillales</taxon>
        <taxon>Bacillaceae</taxon>
        <taxon>Gracilibacillus</taxon>
    </lineage>
</organism>
<name>A0ACC6M4N1_9BACI</name>
<evidence type="ECO:0000313" key="2">
    <source>
        <dbReference type="Proteomes" id="UP001277972"/>
    </source>
</evidence>
<sequence>MKRGFLFISIILVLVGCRDEVKGITVDFTLPETANTGESVLLETTVTYGEDELVTDAEEMTFEYWNTEDPDNTVHVDATNHHDGTYSAEVTFTEPGTFEIYAHTTARSMHSMPKKSITVEGEQLDDHHAEEHETEHAHQADFNLSLQPLDEITVGQSVDIAVELTMDQNPLTGTRVRYEIIPENSDKHDWIDAEETEDGFYHSTHSFEKAGHYKMVVHVTDDDGLHEHEEFHFDVEE</sequence>
<dbReference type="Proteomes" id="UP001277972">
    <property type="component" value="Unassembled WGS sequence"/>
</dbReference>